<dbReference type="EMBL" id="CP018135">
    <property type="protein sequence ID" value="APF39981.1"/>
    <property type="molecule type" value="Genomic_DNA"/>
</dbReference>
<dbReference type="Gene3D" id="1.10.287.1490">
    <property type="match status" value="1"/>
</dbReference>
<dbReference type="Pfam" id="PF24481">
    <property type="entry name" value="CT398_CC"/>
    <property type="match status" value="1"/>
</dbReference>
<organism evidence="3 4">
    <name type="scientific">Neomicrococcus aestuarii</name>
    <dbReference type="NCBI Taxonomy" id="556325"/>
    <lineage>
        <taxon>Bacteria</taxon>
        <taxon>Bacillati</taxon>
        <taxon>Actinomycetota</taxon>
        <taxon>Actinomycetes</taxon>
        <taxon>Micrococcales</taxon>
        <taxon>Micrococcaceae</taxon>
        <taxon>Neomicrococcus</taxon>
    </lineage>
</organism>
<feature type="domain" description="CT398-like coiled coil hairpin" evidence="2">
    <location>
        <begin position="15"/>
        <end position="194"/>
    </location>
</feature>
<proteinExistence type="predicted"/>
<gene>
    <name evidence="3" type="ORF">BHE16_01910</name>
</gene>
<dbReference type="SUPFAM" id="SSF161270">
    <property type="entry name" value="PspA lactotransferrin-binding region"/>
    <property type="match status" value="1"/>
</dbReference>
<dbReference type="Proteomes" id="UP000183530">
    <property type="component" value="Chromosome"/>
</dbReference>
<reference evidence="3 4" key="1">
    <citation type="submission" date="2016-11" db="EMBL/GenBank/DDBJ databases">
        <title>Genome sequencing of Zhihengliuella aestuarii B18 antagonistic to Plasmodiophora brassicae.</title>
        <authorList>
            <person name="Luo Y."/>
        </authorList>
    </citation>
    <scope>NUCLEOTIDE SEQUENCE [LARGE SCALE GENOMIC DNA]</scope>
    <source>
        <strain evidence="3 4">B18</strain>
    </source>
</reference>
<evidence type="ECO:0000313" key="4">
    <source>
        <dbReference type="Proteomes" id="UP000183530"/>
    </source>
</evidence>
<dbReference type="OrthoDB" id="9784388at2"/>
<sequence>MGTAPVEDQFKLLELQKLDTVLDVSKRTFEQTVKHPDLAAARNAVKGATQRHEEALARAEEIRSQEESIEREISTVQQRIEKDQRALDSGKGSASTLTNLQHEIQTLHAKKADLESQEIEIMGTSEEHQSELEAAQQEVDSAQAKLQDTETSLRAVLAEVQSKARVAQEERQRLAASIAPALVAQYDKIRARNGGVGVARLVKGMSEGSGMKLAAGDLAEIKAARPEEVVLCPDSGVILVRSEEWN</sequence>
<dbReference type="KEGG" id="nae:BHE16_01910"/>
<keyword evidence="4" id="KW-1185">Reference proteome</keyword>
<feature type="coiled-coil region" evidence="1">
    <location>
        <begin position="38"/>
        <end position="177"/>
    </location>
</feature>
<protein>
    <recommendedName>
        <fullName evidence="2">CT398-like coiled coil hairpin domain-containing protein</fullName>
    </recommendedName>
</protein>
<evidence type="ECO:0000259" key="2">
    <source>
        <dbReference type="Pfam" id="PF24481"/>
    </source>
</evidence>
<dbReference type="STRING" id="556325.BHE16_01910"/>
<accession>A0A1L2ZLU2</accession>
<keyword evidence="1" id="KW-0175">Coiled coil</keyword>
<dbReference type="InterPro" id="IPR056003">
    <property type="entry name" value="CT398_CC_hairpin"/>
</dbReference>
<dbReference type="AlphaFoldDB" id="A0A1L2ZLU2"/>
<name>A0A1L2ZLU2_9MICC</name>
<evidence type="ECO:0000313" key="3">
    <source>
        <dbReference type="EMBL" id="APF39981.1"/>
    </source>
</evidence>
<dbReference type="RefSeq" id="WP_071893459.1">
    <property type="nucleotide sequence ID" value="NZ_CP018135.1"/>
</dbReference>
<evidence type="ECO:0000256" key="1">
    <source>
        <dbReference type="SAM" id="Coils"/>
    </source>
</evidence>